<dbReference type="AlphaFoldDB" id="A0A6A7B0A2"/>
<dbReference type="OrthoDB" id="3777651at2759"/>
<evidence type="ECO:0000313" key="2">
    <source>
        <dbReference type="EMBL" id="KAF2848961.1"/>
    </source>
</evidence>
<protein>
    <submittedName>
        <fullName evidence="2">Uncharacterized protein</fullName>
    </submittedName>
</protein>
<evidence type="ECO:0000256" key="1">
    <source>
        <dbReference type="SAM" id="MobiDB-lite"/>
    </source>
</evidence>
<sequence length="360" mass="41045">MQAERPGRVPQARNSKEPLVKHNTPAKAKKTVSAASVFKQSNRTTKQIDVTPQATRRHEKGAEEVASVIKSKLGLRSPQKVEKRVARRRSDIHPLAMANDYRRNLYNTTAQTINKTLSSLLHQLHESTLQTIPSQDNQTSPLKLTAPAKYERMAAKLYQPLSQYRLALYANNRQGERVRFEATLETRMQDYEDHIARRAEEVARLQKQWEMVVGEIWKLGVACLGQDTMEQLLLTKSDTHMADVFMSDAMKAESTLFIPEHGSSSPVCGESRGKKHVTFETPGVHDEATDDLAFLYQPSRYRKDSLPLAPPLPEQDVRALAREIKELGGPHMEEMHKIGKEKQQFWKRKTKQIMQSLVEE</sequence>
<organism evidence="2 3">
    <name type="scientific">Plenodomus tracheiphilus IPT5</name>
    <dbReference type="NCBI Taxonomy" id="1408161"/>
    <lineage>
        <taxon>Eukaryota</taxon>
        <taxon>Fungi</taxon>
        <taxon>Dikarya</taxon>
        <taxon>Ascomycota</taxon>
        <taxon>Pezizomycotina</taxon>
        <taxon>Dothideomycetes</taxon>
        <taxon>Pleosporomycetidae</taxon>
        <taxon>Pleosporales</taxon>
        <taxon>Pleosporineae</taxon>
        <taxon>Leptosphaeriaceae</taxon>
        <taxon>Plenodomus</taxon>
    </lineage>
</organism>
<dbReference type="Proteomes" id="UP000799423">
    <property type="component" value="Unassembled WGS sequence"/>
</dbReference>
<name>A0A6A7B0A2_9PLEO</name>
<dbReference type="EMBL" id="MU006314">
    <property type="protein sequence ID" value="KAF2848961.1"/>
    <property type="molecule type" value="Genomic_DNA"/>
</dbReference>
<accession>A0A6A7B0A2</accession>
<evidence type="ECO:0000313" key="3">
    <source>
        <dbReference type="Proteomes" id="UP000799423"/>
    </source>
</evidence>
<keyword evidence="3" id="KW-1185">Reference proteome</keyword>
<reference evidence="2" key="1">
    <citation type="submission" date="2020-01" db="EMBL/GenBank/DDBJ databases">
        <authorList>
            <consortium name="DOE Joint Genome Institute"/>
            <person name="Haridas S."/>
            <person name="Albert R."/>
            <person name="Binder M."/>
            <person name="Bloem J."/>
            <person name="Labutti K."/>
            <person name="Salamov A."/>
            <person name="Andreopoulos B."/>
            <person name="Baker S.E."/>
            <person name="Barry K."/>
            <person name="Bills G."/>
            <person name="Bluhm B.H."/>
            <person name="Cannon C."/>
            <person name="Castanera R."/>
            <person name="Culley D.E."/>
            <person name="Daum C."/>
            <person name="Ezra D."/>
            <person name="Gonzalez J.B."/>
            <person name="Henrissat B."/>
            <person name="Kuo A."/>
            <person name="Liang C."/>
            <person name="Lipzen A."/>
            <person name="Lutzoni F."/>
            <person name="Magnuson J."/>
            <person name="Mondo S."/>
            <person name="Nolan M."/>
            <person name="Ohm R."/>
            <person name="Pangilinan J."/>
            <person name="Park H.-J."/>
            <person name="Ramirez L."/>
            <person name="Alfaro M."/>
            <person name="Sun H."/>
            <person name="Tritt A."/>
            <person name="Yoshinaga Y."/>
            <person name="Zwiers L.-H."/>
            <person name="Turgeon B.G."/>
            <person name="Goodwin S.B."/>
            <person name="Spatafora J.W."/>
            <person name="Crous P.W."/>
            <person name="Grigoriev I.V."/>
        </authorList>
    </citation>
    <scope>NUCLEOTIDE SEQUENCE</scope>
    <source>
        <strain evidence="2">IPT5</strain>
    </source>
</reference>
<proteinExistence type="predicted"/>
<feature type="region of interest" description="Disordered" evidence="1">
    <location>
        <begin position="1"/>
        <end position="44"/>
    </location>
</feature>
<gene>
    <name evidence="2" type="ORF">T440DRAFT_453367</name>
</gene>